<name>A0AAD6G0D1_9EURO</name>
<evidence type="ECO:0000259" key="1">
    <source>
        <dbReference type="Pfam" id="PF14479"/>
    </source>
</evidence>
<dbReference type="InterPro" id="IPR038305">
    <property type="entry name" value="HeLo_sf"/>
</dbReference>
<dbReference type="RefSeq" id="XP_056763714.1">
    <property type="nucleotide sequence ID" value="XM_056910888.1"/>
</dbReference>
<dbReference type="Gene3D" id="1.20.120.1020">
    <property type="entry name" value="Prion-inhibition and propagation, HeLo domain"/>
    <property type="match status" value="1"/>
</dbReference>
<evidence type="ECO:0000313" key="3">
    <source>
        <dbReference type="Proteomes" id="UP001213681"/>
    </source>
</evidence>
<reference evidence="2" key="2">
    <citation type="journal article" date="2023" name="IMA Fungus">
        <title>Comparative genomic study of the Penicillium genus elucidates a diverse pangenome and 15 lateral gene transfer events.</title>
        <authorList>
            <person name="Petersen C."/>
            <person name="Sorensen T."/>
            <person name="Nielsen M.R."/>
            <person name="Sondergaard T.E."/>
            <person name="Sorensen J.L."/>
            <person name="Fitzpatrick D.A."/>
            <person name="Frisvad J.C."/>
            <person name="Nielsen K.L."/>
        </authorList>
    </citation>
    <scope>NUCLEOTIDE SEQUENCE</scope>
    <source>
        <strain evidence="2">IBT 16125</strain>
    </source>
</reference>
<protein>
    <recommendedName>
        <fullName evidence="1">Prion-inhibition and propagation HeLo domain-containing protein</fullName>
    </recommendedName>
</protein>
<dbReference type="InterPro" id="IPR029498">
    <property type="entry name" value="HeLo_dom"/>
</dbReference>
<dbReference type="EMBL" id="JAPVEA010000007">
    <property type="protein sequence ID" value="KAJ5443634.1"/>
    <property type="molecule type" value="Genomic_DNA"/>
</dbReference>
<keyword evidence="3" id="KW-1185">Reference proteome</keyword>
<comment type="caution">
    <text evidence="2">The sequence shown here is derived from an EMBL/GenBank/DDBJ whole genome shotgun (WGS) entry which is preliminary data.</text>
</comment>
<sequence length="153" mass="17263">MINVEEYRFVQWVDKVGLTSPDGKMLPLINQALADELMPATVTSQAPDNYIGGGSQALDVLARAVSDERRTEILAHARLIQRKTGLPKRLQWVVIEKSKFQDLVRDLRQIVDALWNLLEPIRLRELAQQVGRTLTAVVDMSHNIDALKGLRIV</sequence>
<gene>
    <name evidence="2" type="ORF">N7458_007506</name>
</gene>
<dbReference type="Proteomes" id="UP001213681">
    <property type="component" value="Unassembled WGS sequence"/>
</dbReference>
<evidence type="ECO:0000313" key="2">
    <source>
        <dbReference type="EMBL" id="KAJ5443634.1"/>
    </source>
</evidence>
<dbReference type="GeneID" id="81601131"/>
<reference evidence="2" key="1">
    <citation type="submission" date="2022-12" db="EMBL/GenBank/DDBJ databases">
        <authorList>
            <person name="Petersen C."/>
        </authorList>
    </citation>
    <scope>NUCLEOTIDE SEQUENCE</scope>
    <source>
        <strain evidence="2">IBT 16125</strain>
    </source>
</reference>
<dbReference type="Pfam" id="PF14479">
    <property type="entry name" value="HeLo"/>
    <property type="match status" value="1"/>
</dbReference>
<feature type="domain" description="Prion-inhibition and propagation HeLo" evidence="1">
    <location>
        <begin position="2"/>
        <end position="148"/>
    </location>
</feature>
<accession>A0AAD6G0D1</accession>
<proteinExistence type="predicted"/>
<dbReference type="AlphaFoldDB" id="A0AAD6G0D1"/>
<organism evidence="2 3">
    <name type="scientific">Penicillium daleae</name>
    <dbReference type="NCBI Taxonomy" id="63821"/>
    <lineage>
        <taxon>Eukaryota</taxon>
        <taxon>Fungi</taxon>
        <taxon>Dikarya</taxon>
        <taxon>Ascomycota</taxon>
        <taxon>Pezizomycotina</taxon>
        <taxon>Eurotiomycetes</taxon>
        <taxon>Eurotiomycetidae</taxon>
        <taxon>Eurotiales</taxon>
        <taxon>Aspergillaceae</taxon>
        <taxon>Penicillium</taxon>
    </lineage>
</organism>